<comment type="caution">
    <text evidence="2">The sequence shown here is derived from an EMBL/GenBank/DDBJ whole genome shotgun (WGS) entry which is preliminary data.</text>
</comment>
<accession>A0A8S7B4X2</accession>
<keyword evidence="1" id="KW-1133">Transmembrane helix</keyword>
<organism evidence="2 3">
    <name type="scientific">Escherichia coli</name>
    <dbReference type="NCBI Taxonomy" id="562"/>
    <lineage>
        <taxon>Bacteria</taxon>
        <taxon>Pseudomonadati</taxon>
        <taxon>Pseudomonadota</taxon>
        <taxon>Gammaproteobacteria</taxon>
        <taxon>Enterobacterales</taxon>
        <taxon>Enterobacteriaceae</taxon>
        <taxon>Escherichia</taxon>
    </lineage>
</organism>
<name>A0A8S7B4X2_ECOLX</name>
<keyword evidence="1" id="KW-0812">Transmembrane</keyword>
<proteinExistence type="predicted"/>
<protein>
    <submittedName>
        <fullName evidence="2">Type 4b pilus protein PilO2</fullName>
    </submittedName>
</protein>
<evidence type="ECO:0000313" key="3">
    <source>
        <dbReference type="Proteomes" id="UP000567387"/>
    </source>
</evidence>
<dbReference type="EMBL" id="AASCBU010000036">
    <property type="protein sequence ID" value="EFA8786832.1"/>
    <property type="molecule type" value="Genomic_DNA"/>
</dbReference>
<keyword evidence="1" id="KW-0472">Membrane</keyword>
<sequence>MTEGKTNIPGTVDIDGNVYAVNLLWGDSFSGSEASLELKKNMALVNTNLYVELINNGVKQFALADKSLGHKRGMISLASAIGFDGQSYCLFLPTDDNIWVVLGVNKSGLVLFDKAFQVKEEARNYFVNFVAYHSDWDQIYSDADSGLGEAVELGSLINQKGIKIKETGLSSFIPVLMIGLCVTIIFFLLYTGISWYLEYKESEITVNEVPVLEKKLESLDTPWSGVSKPLSLMLSCMNAVTEKRVVAASVPGWMPESVATCNEGNISYTVKRNDGLSLWLSFANEFFSAHEYPDISNISKDEAVFSWRLHTEKYPVEKMKDGMLLNVNDIKKYIEDSFEESFFPVDIGQPVISGDRGDIYSVNFKINLSNNPLLIIPILKRISGLIISKIEYDYASGEWKIDGKFWGSM</sequence>
<feature type="transmembrane region" description="Helical" evidence="1">
    <location>
        <begin position="172"/>
        <end position="197"/>
    </location>
</feature>
<evidence type="ECO:0000313" key="2">
    <source>
        <dbReference type="EMBL" id="EFA8786832.1"/>
    </source>
</evidence>
<dbReference type="Proteomes" id="UP000567387">
    <property type="component" value="Unassembled WGS sequence"/>
</dbReference>
<evidence type="ECO:0000256" key="1">
    <source>
        <dbReference type="SAM" id="Phobius"/>
    </source>
</evidence>
<gene>
    <name evidence="2" type="primary">pilO2</name>
    <name evidence="2" type="ORF">C2R31_004775</name>
</gene>
<reference evidence="2 3" key="1">
    <citation type="submission" date="2018-08" db="EMBL/GenBank/DDBJ databases">
        <authorList>
            <consortium name="PulseNet: The National Subtyping Network for Foodborne Disease Surveillance"/>
            <person name="Tarr C.L."/>
            <person name="Trees E."/>
            <person name="Katz L.S."/>
            <person name="Carleton-Romer H.A."/>
            <person name="Stroika S."/>
            <person name="Kucerova Z."/>
            <person name="Roache K.F."/>
            <person name="Sabol A.L."/>
            <person name="Besser J."/>
            <person name="Gerner-Smidt P."/>
        </authorList>
    </citation>
    <scope>NUCLEOTIDE SEQUENCE [LARGE SCALE GENOMIC DNA]</scope>
    <source>
        <strain evidence="2 3">PNUSAE011918</strain>
    </source>
</reference>
<dbReference type="AlphaFoldDB" id="A0A8S7B4X2"/>